<feature type="region of interest" description="Disordered" evidence="1">
    <location>
        <begin position="1"/>
        <end position="23"/>
    </location>
</feature>
<keyword evidence="3" id="KW-1185">Reference proteome</keyword>
<dbReference type="HOGENOM" id="CLU_841545_0_0_6"/>
<dbReference type="STRING" id="698738.OLEAN_C38010"/>
<dbReference type="AlphaFoldDB" id="R4YSC6"/>
<accession>R4YSC6</accession>
<dbReference type="OrthoDB" id="9803241at2"/>
<proteinExistence type="predicted"/>
<evidence type="ECO:0000256" key="1">
    <source>
        <dbReference type="SAM" id="MobiDB-lite"/>
    </source>
</evidence>
<sequence>MTTNKEFKKQLNKQLKSRDDSDLAGRSESSELVEINIIEVPIYETYETFYKDEDKSIEWKENKKSAAQLKAVDGLFNILSSYLKPQLPTGACINKNTYGLLDKDTSDFQTGSVYVSLKLSYPHKLSDLFSDDFIGEIRNFAAEALDNINKFAVIAENEPDEVKVFNIDEIKTPGLKEKYQKYLVVSSPEQQKFMEHAVSFLRKANTDVSLAYEINGKKDVVNIQKAKPLKSFENDELEALQVEAFIINISYRLNAPTVVIDPTNKSSNMICQYDEEHFDAICDIAKSRKKCYLTVRTYQKIFNGEYINDFTKGKILGLSTAPTGQESFVY</sequence>
<evidence type="ECO:0000313" key="2">
    <source>
        <dbReference type="EMBL" id="CCK77977.1"/>
    </source>
</evidence>
<name>R4YSC6_OLEAN</name>
<dbReference type="Proteomes" id="UP000032749">
    <property type="component" value="Chromosome"/>
</dbReference>
<protein>
    <submittedName>
        <fullName evidence="2">Uncharacterized protein</fullName>
    </submittedName>
</protein>
<reference evidence="2 3" key="1">
    <citation type="journal article" date="2013" name="Nat. Commun.">
        <title>Genome sequence and functional genomic analysis of the oil-degrading bacterium Oleispira antarctica.</title>
        <authorList>
            <person name="Kube M."/>
            <person name="Chernikova T.N."/>
            <person name="Al-Ramahi Y."/>
            <person name="Beloqui A."/>
            <person name="Lopez-Cortez N."/>
            <person name="Guazzaroni M.E."/>
            <person name="Heipieper H.J."/>
            <person name="Klages S."/>
            <person name="Kotsyurbenko O.R."/>
            <person name="Langer I."/>
            <person name="Nechitaylo T.Y."/>
            <person name="Lunsdorf H."/>
            <person name="Fernandez M."/>
            <person name="Juarez S."/>
            <person name="Ciordia S."/>
            <person name="Singer A."/>
            <person name="Kagan O."/>
            <person name="Egorova O."/>
            <person name="Petit P.A."/>
            <person name="Stogios P."/>
            <person name="Kim Y."/>
            <person name="Tchigvintsev A."/>
            <person name="Flick R."/>
            <person name="Denaro R."/>
            <person name="Genovese M."/>
            <person name="Albar J.P."/>
            <person name="Reva O.N."/>
            <person name="Martinez-Gomariz M."/>
            <person name="Tran H."/>
            <person name="Ferrer M."/>
            <person name="Savchenko A."/>
            <person name="Yakunin A.F."/>
            <person name="Yakimov M.M."/>
            <person name="Golyshina O.V."/>
            <person name="Reinhardt R."/>
            <person name="Golyshin P.N."/>
        </authorList>
    </citation>
    <scope>NUCLEOTIDE SEQUENCE [LARGE SCALE GENOMIC DNA]</scope>
</reference>
<dbReference type="EMBL" id="FO203512">
    <property type="protein sequence ID" value="CCK77977.1"/>
    <property type="molecule type" value="Genomic_DNA"/>
</dbReference>
<organism evidence="2 3">
    <name type="scientific">Oleispira antarctica RB-8</name>
    <dbReference type="NCBI Taxonomy" id="698738"/>
    <lineage>
        <taxon>Bacteria</taxon>
        <taxon>Pseudomonadati</taxon>
        <taxon>Pseudomonadota</taxon>
        <taxon>Gammaproteobacteria</taxon>
        <taxon>Oceanospirillales</taxon>
        <taxon>Oceanospirillaceae</taxon>
        <taxon>Oleispira</taxon>
    </lineage>
</organism>
<evidence type="ECO:0000313" key="3">
    <source>
        <dbReference type="Proteomes" id="UP000032749"/>
    </source>
</evidence>
<dbReference type="KEGG" id="oai:OLEAN_C38010"/>
<gene>
    <name evidence="2" type="ORF">OLEAN_C38010</name>
</gene>